<evidence type="ECO:0000313" key="7">
    <source>
        <dbReference type="Proteomes" id="UP000826234"/>
    </source>
</evidence>
<dbReference type="SUPFAM" id="SSF49265">
    <property type="entry name" value="Fibronectin type III"/>
    <property type="match status" value="1"/>
</dbReference>
<dbReference type="Gene3D" id="3.80.10.10">
    <property type="entry name" value="Ribonuclease Inhibitor"/>
    <property type="match status" value="2"/>
</dbReference>
<feature type="compositionally biased region" description="Polar residues" evidence="3">
    <location>
        <begin position="576"/>
        <end position="586"/>
    </location>
</feature>
<dbReference type="Pfam" id="PF13855">
    <property type="entry name" value="LRR_8"/>
    <property type="match status" value="1"/>
</dbReference>
<comment type="caution">
    <text evidence="6">The sequence shown here is derived from an EMBL/GenBank/DDBJ whole genome shotgun (WGS) entry which is preliminary data.</text>
</comment>
<dbReference type="InterPro" id="IPR013783">
    <property type="entry name" value="Ig-like_fold"/>
</dbReference>
<dbReference type="Gene3D" id="2.60.40.10">
    <property type="entry name" value="Immunoglobulins"/>
    <property type="match status" value="1"/>
</dbReference>
<dbReference type="CDD" id="cd00063">
    <property type="entry name" value="FN3"/>
    <property type="match status" value="1"/>
</dbReference>
<evidence type="ECO:0000256" key="3">
    <source>
        <dbReference type="SAM" id="MobiDB-lite"/>
    </source>
</evidence>
<dbReference type="Proteomes" id="UP000826234">
    <property type="component" value="Unassembled WGS sequence"/>
</dbReference>
<evidence type="ECO:0000256" key="2">
    <source>
        <dbReference type="ARBA" id="ARBA00022737"/>
    </source>
</evidence>
<keyword evidence="4" id="KW-0472">Membrane</keyword>
<gene>
    <name evidence="6" type="ORF">JD844_023601</name>
</gene>
<organism evidence="6 7">
    <name type="scientific">Phrynosoma platyrhinos</name>
    <name type="common">Desert horned lizard</name>
    <dbReference type="NCBI Taxonomy" id="52577"/>
    <lineage>
        <taxon>Eukaryota</taxon>
        <taxon>Metazoa</taxon>
        <taxon>Chordata</taxon>
        <taxon>Craniata</taxon>
        <taxon>Vertebrata</taxon>
        <taxon>Euteleostomi</taxon>
        <taxon>Lepidosauria</taxon>
        <taxon>Squamata</taxon>
        <taxon>Bifurcata</taxon>
        <taxon>Unidentata</taxon>
        <taxon>Episquamata</taxon>
        <taxon>Toxicofera</taxon>
        <taxon>Iguania</taxon>
        <taxon>Phrynosomatidae</taxon>
        <taxon>Phrynosomatinae</taxon>
        <taxon>Phrynosoma</taxon>
    </lineage>
</organism>
<keyword evidence="2" id="KW-0677">Repeat</keyword>
<dbReference type="InterPro" id="IPR003961">
    <property type="entry name" value="FN3_dom"/>
</dbReference>
<evidence type="ECO:0000256" key="4">
    <source>
        <dbReference type="SAM" id="Phobius"/>
    </source>
</evidence>
<dbReference type="SMART" id="SM00060">
    <property type="entry name" value="FN3"/>
    <property type="match status" value="1"/>
</dbReference>
<feature type="compositionally biased region" description="Polar residues" evidence="3">
    <location>
        <begin position="595"/>
        <end position="615"/>
    </location>
</feature>
<sequence>MNFQNLKASTKKAYGVLDVFAIAIYSTLCMDGREQDRAKERDLVLPLINPDSQTVDKKEAVKKAHPCKYKLMLAIRALAAKPTEKTGPEMQGDIKSLFQLVRQNIWEENVNLTSLPCEEMKTQAWTALRLKNQGITSFPACLPEHLEHLDMSINLLPEFHSQYVAYLPMLQVLSLKQNEIQQVIWGDGSLSSLQFLDLSFNQLSSVPECNASTMGNLKWLSLAGNPITEIQPLAFSCFPQLHFLNLSSTWLGKDGQQGIKGSAFARRLLHVGDSSEKGGSAISVLDLSVTFLESIHEDWIRELPRLSSLYLTNMRKLRSLDTAVFQHVPKLKELDCRDSSALTLVETESFRHTPHLAFLICNLSSFHQWNLSSSNNLVINLYGNPLACHCAISWLISRQDKIVLQRASETVCYTSAETKIASSSGSMLLSKLYDECQAQETAHSTPLFTRGKFYSTSSTVTIDTFPDASALPHEWHSISFAPESTPVTRGDISPVTWGDATKQDSIKTDVLAYKEETIYGSTESSLIIAAAATTSSAKLGQGSTKQTLLGTVEMDQRKQDATTVNSVIHLEGTWHHSATQSPTVEPTKQGGLFSPHSTAHSGQTRSPVQIPTRTSLKPKPAITDNPNYYPDDYDYEKEGEASVAEVLGPCDYDPCRHLQKPCIDLQELSPCLCPGISDEFTVPDPPRLWEVTEIRDTSAEIHWCAPYSAVRFYQLAYRPQGSKRNYTISGEIYATARQYTLYNLLPGSTYQVCVIASNKAGPSQTTDWSGRSAPCTTFSTKSSYKSIFAALSATSGLFLIVTITLSVCLCRKLKVPHVEQYNTHLVSYKNPAFDYALK</sequence>
<feature type="domain" description="Fibronectin type-III" evidence="5">
    <location>
        <begin position="682"/>
        <end position="783"/>
    </location>
</feature>
<keyword evidence="1" id="KW-0433">Leucine-rich repeat</keyword>
<dbReference type="PANTHER" id="PTHR24366">
    <property type="entry name" value="IG(IMMUNOGLOBULIN) AND LRR(LEUCINE RICH REPEAT) DOMAINS"/>
    <property type="match status" value="1"/>
</dbReference>
<feature type="transmembrane region" description="Helical" evidence="4">
    <location>
        <begin position="787"/>
        <end position="810"/>
    </location>
</feature>
<dbReference type="SUPFAM" id="SSF52058">
    <property type="entry name" value="L domain-like"/>
    <property type="match status" value="1"/>
</dbReference>
<reference evidence="6 7" key="1">
    <citation type="journal article" date="2022" name="Gigascience">
        <title>A chromosome-level genome assembly and annotation of the desert horned lizard, Phrynosoma platyrhinos, provides insight into chromosomal rearrangements among reptiles.</title>
        <authorList>
            <person name="Koochekian N."/>
            <person name="Ascanio A."/>
            <person name="Farleigh K."/>
            <person name="Card D.C."/>
            <person name="Schield D.R."/>
            <person name="Castoe T.A."/>
            <person name="Jezkova T."/>
        </authorList>
    </citation>
    <scope>NUCLEOTIDE SEQUENCE [LARGE SCALE GENOMIC DNA]</scope>
    <source>
        <strain evidence="6">NK-2021</strain>
    </source>
</reference>
<protein>
    <recommendedName>
        <fullName evidence="5">Fibronectin type-III domain-containing protein</fullName>
    </recommendedName>
</protein>
<dbReference type="PROSITE" id="PS51450">
    <property type="entry name" value="LRR"/>
    <property type="match status" value="2"/>
</dbReference>
<proteinExistence type="predicted"/>
<dbReference type="InterPro" id="IPR036116">
    <property type="entry name" value="FN3_sf"/>
</dbReference>
<name>A0ABQ7SX85_PHRPL</name>
<accession>A0ABQ7SX85</accession>
<dbReference type="PANTHER" id="PTHR24366:SF171">
    <property type="entry name" value="LEUCINE RICH REPEAT NEURONAL 4"/>
    <property type="match status" value="1"/>
</dbReference>
<dbReference type="PROSITE" id="PS50853">
    <property type="entry name" value="FN3"/>
    <property type="match status" value="1"/>
</dbReference>
<keyword evidence="4" id="KW-0812">Transmembrane</keyword>
<keyword evidence="7" id="KW-1185">Reference proteome</keyword>
<feature type="region of interest" description="Disordered" evidence="3">
    <location>
        <begin position="575"/>
        <end position="628"/>
    </location>
</feature>
<evidence type="ECO:0000256" key="1">
    <source>
        <dbReference type="ARBA" id="ARBA00022614"/>
    </source>
</evidence>
<dbReference type="InterPro" id="IPR001611">
    <property type="entry name" value="Leu-rich_rpt"/>
</dbReference>
<dbReference type="SMART" id="SM00369">
    <property type="entry name" value="LRR_TYP"/>
    <property type="match status" value="4"/>
</dbReference>
<dbReference type="InterPro" id="IPR032675">
    <property type="entry name" value="LRR_dom_sf"/>
</dbReference>
<keyword evidence="4" id="KW-1133">Transmembrane helix</keyword>
<dbReference type="EMBL" id="JAIPUX010003289">
    <property type="protein sequence ID" value="KAH0621883.1"/>
    <property type="molecule type" value="Genomic_DNA"/>
</dbReference>
<dbReference type="Pfam" id="PF00041">
    <property type="entry name" value="fn3"/>
    <property type="match status" value="1"/>
</dbReference>
<dbReference type="InterPro" id="IPR003591">
    <property type="entry name" value="Leu-rich_rpt_typical-subtyp"/>
</dbReference>
<evidence type="ECO:0000259" key="5">
    <source>
        <dbReference type="PROSITE" id="PS50853"/>
    </source>
</evidence>
<evidence type="ECO:0000313" key="6">
    <source>
        <dbReference type="EMBL" id="KAH0621883.1"/>
    </source>
</evidence>